<name>A0A0F8X776_9ZZZZ</name>
<reference evidence="1" key="1">
    <citation type="journal article" date="2015" name="Nature">
        <title>Complex archaea that bridge the gap between prokaryotes and eukaryotes.</title>
        <authorList>
            <person name="Spang A."/>
            <person name="Saw J.H."/>
            <person name="Jorgensen S.L."/>
            <person name="Zaremba-Niedzwiedzka K."/>
            <person name="Martijn J."/>
            <person name="Lind A.E."/>
            <person name="van Eijk R."/>
            <person name="Schleper C."/>
            <person name="Guy L."/>
            <person name="Ettema T.J."/>
        </authorList>
    </citation>
    <scope>NUCLEOTIDE SEQUENCE</scope>
</reference>
<protein>
    <submittedName>
        <fullName evidence="1">Uncharacterized protein</fullName>
    </submittedName>
</protein>
<dbReference type="EMBL" id="LAZR01060787">
    <property type="protein sequence ID" value="KKK64957.1"/>
    <property type="molecule type" value="Genomic_DNA"/>
</dbReference>
<evidence type="ECO:0000313" key="1">
    <source>
        <dbReference type="EMBL" id="KKK64957.1"/>
    </source>
</evidence>
<sequence>MNWDNLTKDERLRYMQLQMSPQGGGRSAYLPDDCSECGACGQPTLGYGWCLGCLNEWQGLHDKLTGKDLLKGGSR</sequence>
<dbReference type="AlphaFoldDB" id="A0A0F8X776"/>
<gene>
    <name evidence="1" type="ORF">LCGC14_2978960</name>
</gene>
<comment type="caution">
    <text evidence="1">The sequence shown here is derived from an EMBL/GenBank/DDBJ whole genome shotgun (WGS) entry which is preliminary data.</text>
</comment>
<proteinExistence type="predicted"/>
<organism evidence="1">
    <name type="scientific">marine sediment metagenome</name>
    <dbReference type="NCBI Taxonomy" id="412755"/>
    <lineage>
        <taxon>unclassified sequences</taxon>
        <taxon>metagenomes</taxon>
        <taxon>ecological metagenomes</taxon>
    </lineage>
</organism>
<accession>A0A0F8X776</accession>